<dbReference type="EMBL" id="CABPRJ010002756">
    <property type="protein sequence ID" value="VVC46550.1"/>
    <property type="molecule type" value="Genomic_DNA"/>
</dbReference>
<dbReference type="Proteomes" id="UP000325440">
    <property type="component" value="Unassembled WGS sequence"/>
</dbReference>
<protein>
    <submittedName>
        <fullName evidence="1">Uncharacterized protein</fullName>
    </submittedName>
</protein>
<reference evidence="1 2" key="1">
    <citation type="submission" date="2019-08" db="EMBL/GenBank/DDBJ databases">
        <authorList>
            <person name="Alioto T."/>
            <person name="Alioto T."/>
            <person name="Gomez Garrido J."/>
        </authorList>
    </citation>
    <scope>NUCLEOTIDE SEQUENCE [LARGE SCALE GENOMIC DNA]</scope>
</reference>
<feature type="non-terminal residue" evidence="1">
    <location>
        <position position="51"/>
    </location>
</feature>
<keyword evidence="2" id="KW-1185">Reference proteome</keyword>
<proteinExistence type="predicted"/>
<dbReference type="AlphaFoldDB" id="A0A5E4NT46"/>
<organism evidence="1 2">
    <name type="scientific">Cinara cedri</name>
    <dbReference type="NCBI Taxonomy" id="506608"/>
    <lineage>
        <taxon>Eukaryota</taxon>
        <taxon>Metazoa</taxon>
        <taxon>Ecdysozoa</taxon>
        <taxon>Arthropoda</taxon>
        <taxon>Hexapoda</taxon>
        <taxon>Insecta</taxon>
        <taxon>Pterygota</taxon>
        <taxon>Neoptera</taxon>
        <taxon>Paraneoptera</taxon>
        <taxon>Hemiptera</taxon>
        <taxon>Sternorrhyncha</taxon>
        <taxon>Aphidomorpha</taxon>
        <taxon>Aphidoidea</taxon>
        <taxon>Aphididae</taxon>
        <taxon>Lachninae</taxon>
        <taxon>Cinara</taxon>
    </lineage>
</organism>
<accession>A0A5E4NT46</accession>
<evidence type="ECO:0000313" key="1">
    <source>
        <dbReference type="EMBL" id="VVC46550.1"/>
    </source>
</evidence>
<evidence type="ECO:0000313" key="2">
    <source>
        <dbReference type="Proteomes" id="UP000325440"/>
    </source>
</evidence>
<sequence length="51" mass="5707">IQIQAKQINPADLDYLLRRPSIIGIQAPFDFISSDAWGAIKTLVSVDDEYT</sequence>
<feature type="non-terminal residue" evidence="1">
    <location>
        <position position="1"/>
    </location>
</feature>
<gene>
    <name evidence="1" type="ORF">CINCED_3A008114</name>
</gene>
<name>A0A5E4NT46_9HEMI</name>
<dbReference type="OrthoDB" id="447173at2759"/>